<proteinExistence type="predicted"/>
<reference evidence="1" key="1">
    <citation type="submission" date="2021-11" db="EMBL/GenBank/DDBJ databases">
        <authorList>
            <person name="Herlambang A."/>
            <person name="Guo Y."/>
            <person name="Takashima Y."/>
            <person name="Nishizawa T."/>
        </authorList>
    </citation>
    <scope>NUCLEOTIDE SEQUENCE</scope>
    <source>
        <strain evidence="1">E1425</strain>
    </source>
</reference>
<protein>
    <submittedName>
        <fullName evidence="1">Uncharacterized protein</fullName>
    </submittedName>
</protein>
<gene>
    <name evidence="1" type="ORF">EMPS_00523</name>
</gene>
<dbReference type="AlphaFoldDB" id="A0A9P3H1V9"/>
<dbReference type="Gene3D" id="2.80.10.50">
    <property type="match status" value="1"/>
</dbReference>
<evidence type="ECO:0000313" key="2">
    <source>
        <dbReference type="Proteomes" id="UP000827284"/>
    </source>
</evidence>
<accession>A0A9P3H1V9</accession>
<reference evidence="1" key="2">
    <citation type="journal article" date="2022" name="Microbiol. Resour. Announc.">
        <title>Whole-Genome Sequence of Entomortierella parvispora E1425, a Mucoromycotan Fungus Associated with Burkholderiaceae-Related Endosymbiotic Bacteria.</title>
        <authorList>
            <person name="Herlambang A."/>
            <person name="Guo Y."/>
            <person name="Takashima Y."/>
            <person name="Narisawa K."/>
            <person name="Ohta H."/>
            <person name="Nishizawa T."/>
        </authorList>
    </citation>
    <scope>NUCLEOTIDE SEQUENCE</scope>
    <source>
        <strain evidence="1">E1425</strain>
    </source>
</reference>
<dbReference type="EMBL" id="BQFW01000001">
    <property type="protein sequence ID" value="GJJ68177.1"/>
    <property type="molecule type" value="Genomic_DNA"/>
</dbReference>
<sequence length="144" mass="16318">MVSLQVAIAVRVYQIQNIAREARPIGVHSFDGEQAQVAGDSPVNKWSLKPTKEPNTFLFSLIESYPYVGVDDNLVMATKNAADNKKWKLNYVKERDAYTIELPTNARPATLWGMHNGELDSIVTLQRPRTLTNKHLWKLIPVDE</sequence>
<name>A0A9P3H1V9_9FUNG</name>
<dbReference type="Proteomes" id="UP000827284">
    <property type="component" value="Unassembled WGS sequence"/>
</dbReference>
<dbReference type="OrthoDB" id="10310641at2759"/>
<evidence type="ECO:0000313" key="1">
    <source>
        <dbReference type="EMBL" id="GJJ68177.1"/>
    </source>
</evidence>
<organism evidence="1 2">
    <name type="scientific">Entomortierella parvispora</name>
    <dbReference type="NCBI Taxonomy" id="205924"/>
    <lineage>
        <taxon>Eukaryota</taxon>
        <taxon>Fungi</taxon>
        <taxon>Fungi incertae sedis</taxon>
        <taxon>Mucoromycota</taxon>
        <taxon>Mortierellomycotina</taxon>
        <taxon>Mortierellomycetes</taxon>
        <taxon>Mortierellales</taxon>
        <taxon>Mortierellaceae</taxon>
        <taxon>Entomortierella</taxon>
    </lineage>
</organism>
<keyword evidence="2" id="KW-1185">Reference proteome</keyword>
<comment type="caution">
    <text evidence="1">The sequence shown here is derived from an EMBL/GenBank/DDBJ whole genome shotgun (WGS) entry which is preliminary data.</text>
</comment>